<dbReference type="AlphaFoldDB" id="A0AAW5X0R6"/>
<dbReference type="EMBL" id="JAKHPW010000016">
    <property type="protein sequence ID" value="MCZ3622833.1"/>
    <property type="molecule type" value="Genomic_DNA"/>
</dbReference>
<reference evidence="9 11" key="2">
    <citation type="submission" date="2022-01" db="EMBL/GenBank/DDBJ databases">
        <title>VMRC isolate genome collection.</title>
        <authorList>
            <person name="France M."/>
            <person name="Rutt L."/>
            <person name="Humphrys M."/>
            <person name="Ravel J."/>
        </authorList>
    </citation>
    <scope>NUCLEOTIDE SEQUENCE [LARGE SCALE GENOMIC DNA]</scope>
    <source>
        <strain evidence="9 11">C0172B4</strain>
    </source>
</reference>
<dbReference type="GO" id="GO:0005886">
    <property type="term" value="C:plasma membrane"/>
    <property type="evidence" value="ECO:0007669"/>
    <property type="project" value="UniProtKB-SubCell"/>
</dbReference>
<accession>A0AAW5X0R6</accession>
<evidence type="ECO:0000313" key="12">
    <source>
        <dbReference type="Proteomes" id="UP001211566"/>
    </source>
</evidence>
<sequence length="108" mass="11928">MKEYIYLLIAIIGELIGTTLLKASDGFSKLFLGMLALFSYASCYFFFSKCLKTINLGVAYAIWSGVGIVITTVIGIILWKEKNNLITILAIIMIIIGIILLNLTTTNK</sequence>
<evidence type="ECO:0000256" key="3">
    <source>
        <dbReference type="ARBA" id="ARBA00022475"/>
    </source>
</evidence>
<comment type="caution">
    <text evidence="10">The sequence shown here is derived from an EMBL/GenBank/DDBJ whole genome shotgun (WGS) entry which is preliminary data.</text>
</comment>
<dbReference type="EMBL" id="JAKHEY010000017">
    <property type="protein sequence ID" value="MCZ9678973.1"/>
    <property type="molecule type" value="Genomic_DNA"/>
</dbReference>
<comment type="similarity">
    <text evidence="7">Belongs to the drug/metabolite transporter (DMT) superfamily. Small multidrug resistance (SMR) (TC 2.A.7.1) family.</text>
</comment>
<evidence type="ECO:0000256" key="4">
    <source>
        <dbReference type="ARBA" id="ARBA00022692"/>
    </source>
</evidence>
<dbReference type="InterPro" id="IPR045324">
    <property type="entry name" value="Small_multidrug_res"/>
</dbReference>
<evidence type="ECO:0000313" key="9">
    <source>
        <dbReference type="EMBL" id="MCZ3622833.1"/>
    </source>
</evidence>
<dbReference type="Pfam" id="PF00893">
    <property type="entry name" value="Multi_Drug_Res"/>
    <property type="match status" value="1"/>
</dbReference>
<dbReference type="InterPro" id="IPR037185">
    <property type="entry name" value="EmrE-like"/>
</dbReference>
<dbReference type="SUPFAM" id="SSF103481">
    <property type="entry name" value="Multidrug resistance efflux transporter EmrE"/>
    <property type="match status" value="1"/>
</dbReference>
<keyword evidence="2" id="KW-0813">Transport</keyword>
<keyword evidence="6 8" id="KW-0472">Membrane</keyword>
<dbReference type="PANTHER" id="PTHR30561">
    <property type="entry name" value="SMR FAMILY PROTON-DEPENDENT DRUG EFFLUX TRANSPORTER SUGE"/>
    <property type="match status" value="1"/>
</dbReference>
<keyword evidence="3" id="KW-1003">Cell membrane</keyword>
<keyword evidence="4 7" id="KW-0812">Transmembrane</keyword>
<dbReference type="Proteomes" id="UP001211420">
    <property type="component" value="Unassembled WGS sequence"/>
</dbReference>
<organism evidence="10 12">
    <name type="scientific">Lactobacillus mulieris</name>
    <dbReference type="NCBI Taxonomy" id="2508708"/>
    <lineage>
        <taxon>Bacteria</taxon>
        <taxon>Bacillati</taxon>
        <taxon>Bacillota</taxon>
        <taxon>Bacilli</taxon>
        <taxon>Lactobacillales</taxon>
        <taxon>Lactobacillaceae</taxon>
        <taxon>Lactobacillus</taxon>
    </lineage>
</organism>
<feature type="transmembrane region" description="Helical" evidence="8">
    <location>
        <begin position="59"/>
        <end position="79"/>
    </location>
</feature>
<feature type="transmembrane region" description="Helical" evidence="8">
    <location>
        <begin position="30"/>
        <end position="47"/>
    </location>
</feature>
<keyword evidence="11" id="KW-1185">Reference proteome</keyword>
<keyword evidence="5 8" id="KW-1133">Transmembrane helix</keyword>
<dbReference type="FunFam" id="1.10.3730.20:FF:000001">
    <property type="entry name" value="Quaternary ammonium compound resistance transporter SugE"/>
    <property type="match status" value="1"/>
</dbReference>
<dbReference type="Gene3D" id="1.10.3730.20">
    <property type="match status" value="1"/>
</dbReference>
<gene>
    <name evidence="9" type="ORF">L2772_08250</name>
    <name evidence="10" type="ORF">L2Z99_07900</name>
</gene>
<dbReference type="GO" id="GO:0022857">
    <property type="term" value="F:transmembrane transporter activity"/>
    <property type="evidence" value="ECO:0007669"/>
    <property type="project" value="InterPro"/>
</dbReference>
<evidence type="ECO:0000256" key="8">
    <source>
        <dbReference type="SAM" id="Phobius"/>
    </source>
</evidence>
<protein>
    <submittedName>
        <fullName evidence="10">SMR family transporter</fullName>
    </submittedName>
</protein>
<evidence type="ECO:0000256" key="6">
    <source>
        <dbReference type="ARBA" id="ARBA00023136"/>
    </source>
</evidence>
<evidence type="ECO:0000256" key="1">
    <source>
        <dbReference type="ARBA" id="ARBA00004651"/>
    </source>
</evidence>
<dbReference type="InterPro" id="IPR000390">
    <property type="entry name" value="Small_drug/metabolite_transptr"/>
</dbReference>
<comment type="subcellular location">
    <subcellularLocation>
        <location evidence="1 7">Cell membrane</location>
        <topology evidence="1 7">Multi-pass membrane protein</topology>
    </subcellularLocation>
</comment>
<feature type="transmembrane region" description="Helical" evidence="8">
    <location>
        <begin position="5"/>
        <end position="24"/>
    </location>
</feature>
<dbReference type="RefSeq" id="WP_269255170.1">
    <property type="nucleotide sequence ID" value="NZ_JAKHEY010000017.1"/>
</dbReference>
<evidence type="ECO:0000256" key="7">
    <source>
        <dbReference type="RuleBase" id="RU003942"/>
    </source>
</evidence>
<dbReference type="Proteomes" id="UP001211566">
    <property type="component" value="Unassembled WGS sequence"/>
</dbReference>
<feature type="transmembrane region" description="Helical" evidence="8">
    <location>
        <begin position="85"/>
        <end position="103"/>
    </location>
</feature>
<evidence type="ECO:0000313" key="10">
    <source>
        <dbReference type="EMBL" id="MCZ9678973.1"/>
    </source>
</evidence>
<evidence type="ECO:0000313" key="11">
    <source>
        <dbReference type="Proteomes" id="UP001211420"/>
    </source>
</evidence>
<name>A0AAW5X0R6_9LACO</name>
<evidence type="ECO:0000256" key="5">
    <source>
        <dbReference type="ARBA" id="ARBA00022989"/>
    </source>
</evidence>
<reference evidence="10" key="1">
    <citation type="submission" date="2022-01" db="EMBL/GenBank/DDBJ databases">
        <title>STING isolate genome collection.</title>
        <authorList>
            <person name="France M."/>
            <person name="Rutt L."/>
            <person name="Humphrys M."/>
            <person name="Ravel J."/>
        </authorList>
    </citation>
    <scope>NUCLEOTIDE SEQUENCE</scope>
    <source>
        <strain evidence="10">C0081E5</strain>
    </source>
</reference>
<evidence type="ECO:0000256" key="2">
    <source>
        <dbReference type="ARBA" id="ARBA00022448"/>
    </source>
</evidence>
<dbReference type="PANTHER" id="PTHR30561:SF1">
    <property type="entry name" value="MULTIDRUG TRANSPORTER EMRE"/>
    <property type="match status" value="1"/>
</dbReference>
<proteinExistence type="inferred from homology"/>